<dbReference type="Gene3D" id="3.40.50.720">
    <property type="entry name" value="NAD(P)-binding Rossmann-like Domain"/>
    <property type="match status" value="1"/>
</dbReference>
<dbReference type="InterPro" id="IPR020904">
    <property type="entry name" value="Sc_DH/Rdtase_CS"/>
</dbReference>
<dbReference type="GO" id="GO:0016020">
    <property type="term" value="C:membrane"/>
    <property type="evidence" value="ECO:0007669"/>
    <property type="project" value="TreeGrafter"/>
</dbReference>
<reference evidence="6" key="1">
    <citation type="submission" date="2016-11" db="EMBL/GenBank/DDBJ databases">
        <authorList>
            <person name="Varghese N."/>
            <person name="Submissions S."/>
        </authorList>
    </citation>
    <scope>NUCLEOTIDE SEQUENCE [LARGE SCALE GENOMIC DNA]</scope>
    <source>
        <strain evidence="6">DSM 19514</strain>
    </source>
</reference>
<dbReference type="InterPro" id="IPR002347">
    <property type="entry name" value="SDR_fam"/>
</dbReference>
<accession>A0A1M4T8M5</accession>
<evidence type="ECO:0000256" key="2">
    <source>
        <dbReference type="ARBA" id="ARBA00023002"/>
    </source>
</evidence>
<dbReference type="Proteomes" id="UP000184295">
    <property type="component" value="Unassembled WGS sequence"/>
</dbReference>
<keyword evidence="6" id="KW-1185">Reference proteome</keyword>
<gene>
    <name evidence="5" type="ORF">SAMN02745225_00551</name>
</gene>
<dbReference type="SMART" id="SM00822">
    <property type="entry name" value="PKS_KR"/>
    <property type="match status" value="1"/>
</dbReference>
<evidence type="ECO:0000259" key="4">
    <source>
        <dbReference type="SMART" id="SM00822"/>
    </source>
</evidence>
<dbReference type="PANTHER" id="PTHR44196:SF1">
    <property type="entry name" value="DEHYDROGENASE_REDUCTASE SDR FAMILY MEMBER 7B"/>
    <property type="match status" value="1"/>
</dbReference>
<evidence type="ECO:0000256" key="3">
    <source>
        <dbReference type="RuleBase" id="RU000363"/>
    </source>
</evidence>
<name>A0A1M4T8M5_9ACTN</name>
<dbReference type="SUPFAM" id="SSF51735">
    <property type="entry name" value="NAD(P)-binding Rossmann-fold domains"/>
    <property type="match status" value="1"/>
</dbReference>
<feature type="domain" description="Ketoreductase" evidence="4">
    <location>
        <begin position="9"/>
        <end position="195"/>
    </location>
</feature>
<keyword evidence="2" id="KW-0560">Oxidoreductase</keyword>
<dbReference type="Pfam" id="PF00106">
    <property type="entry name" value="adh_short"/>
    <property type="match status" value="1"/>
</dbReference>
<evidence type="ECO:0000313" key="5">
    <source>
        <dbReference type="EMBL" id="SHE40785.1"/>
    </source>
</evidence>
<evidence type="ECO:0000256" key="1">
    <source>
        <dbReference type="ARBA" id="ARBA00006484"/>
    </source>
</evidence>
<comment type="similarity">
    <text evidence="1 3">Belongs to the short-chain dehydrogenases/reductases (SDR) family.</text>
</comment>
<dbReference type="GO" id="GO:0016491">
    <property type="term" value="F:oxidoreductase activity"/>
    <property type="evidence" value="ECO:0007669"/>
    <property type="project" value="UniProtKB-KW"/>
</dbReference>
<evidence type="ECO:0000313" key="6">
    <source>
        <dbReference type="Proteomes" id="UP000184295"/>
    </source>
</evidence>
<dbReference type="InterPro" id="IPR036291">
    <property type="entry name" value="NAD(P)-bd_dom_sf"/>
</dbReference>
<dbReference type="PRINTS" id="PR00080">
    <property type="entry name" value="SDRFAMILY"/>
</dbReference>
<proteinExistence type="inferred from homology"/>
<dbReference type="PRINTS" id="PR00081">
    <property type="entry name" value="GDHRDH"/>
</dbReference>
<protein>
    <submittedName>
        <fullName evidence="5">Decaprenylphospho-beta-D-erythro-pentofuranosid-2-ulose 2-reductase</fullName>
    </submittedName>
</protein>
<dbReference type="CDD" id="cd05233">
    <property type="entry name" value="SDR_c"/>
    <property type="match status" value="1"/>
</dbReference>
<dbReference type="AlphaFoldDB" id="A0A1M4T8M5"/>
<organism evidence="5 6">
    <name type="scientific">Ferrithrix thermotolerans DSM 19514</name>
    <dbReference type="NCBI Taxonomy" id="1121881"/>
    <lineage>
        <taxon>Bacteria</taxon>
        <taxon>Bacillati</taxon>
        <taxon>Actinomycetota</taxon>
        <taxon>Acidimicrobiia</taxon>
        <taxon>Acidimicrobiales</taxon>
        <taxon>Acidimicrobiaceae</taxon>
        <taxon>Ferrithrix</taxon>
    </lineage>
</organism>
<sequence>MIDANSMPQSVLVFGGGSEIASEVLQILAERRLETVVLCGPGFESMERVRSKIQTVSSAKVDLVHFDVAQANEVAKAADHIFSEYGPIDCVILAAGVLGDQLRDEESPEEVIKVTNVNYVGPAALLTAVRNQLLRQGYGQIVVLSSVAGERVRRSNYIYGASKAALDGFALALGESLADKGIYTLVVRPGFVKTKMTEGLKAAPLSQTPKQVASQIVKAMEQQRTLIWSPPAIRYVMSLYRHLPRAIASKIPM</sequence>
<dbReference type="EMBL" id="FQUL01000004">
    <property type="protein sequence ID" value="SHE40785.1"/>
    <property type="molecule type" value="Genomic_DNA"/>
</dbReference>
<dbReference type="OrthoDB" id="5115951at2"/>
<dbReference type="STRING" id="1121881.SAMN02745225_00551"/>
<dbReference type="PROSITE" id="PS00061">
    <property type="entry name" value="ADH_SHORT"/>
    <property type="match status" value="1"/>
</dbReference>
<dbReference type="PANTHER" id="PTHR44196">
    <property type="entry name" value="DEHYDROGENASE/REDUCTASE SDR FAMILY MEMBER 7B"/>
    <property type="match status" value="1"/>
</dbReference>
<dbReference type="InterPro" id="IPR057326">
    <property type="entry name" value="KR_dom"/>
</dbReference>
<dbReference type="RefSeq" id="WP_072788506.1">
    <property type="nucleotide sequence ID" value="NZ_FQUL01000004.1"/>
</dbReference>